<proteinExistence type="predicted"/>
<dbReference type="GeneID" id="17038140"/>
<comment type="caution">
    <text evidence="1">The sequence shown here is derived from an EMBL/GenBank/DDBJ whole genome shotgun (WGS) entry which is preliminary data.</text>
</comment>
<dbReference type="EMBL" id="AGSI01000016">
    <property type="protein sequence ID" value="EIE20164.1"/>
    <property type="molecule type" value="Genomic_DNA"/>
</dbReference>
<dbReference type="AlphaFoldDB" id="I0YP45"/>
<dbReference type="KEGG" id="csl:COCSUDRAFT_34057"/>
<protein>
    <submittedName>
        <fullName evidence="1">Uncharacterized protein</fullName>
    </submittedName>
</protein>
<keyword evidence="2" id="KW-1185">Reference proteome</keyword>
<evidence type="ECO:0000313" key="1">
    <source>
        <dbReference type="EMBL" id="EIE20164.1"/>
    </source>
</evidence>
<accession>I0YP45</accession>
<dbReference type="RefSeq" id="XP_005644708.1">
    <property type="nucleotide sequence ID" value="XM_005644651.1"/>
</dbReference>
<evidence type="ECO:0000313" key="2">
    <source>
        <dbReference type="Proteomes" id="UP000007264"/>
    </source>
</evidence>
<sequence length="81" mass="8888">MVNCVPPGELMLSFDNVQAFASTVSQCCIYYPTLRGFWCAEGSTADKTNVYFPKSCAINFRDCSCGGCLECLKRSLSDDHA</sequence>
<reference evidence="1 2" key="1">
    <citation type="journal article" date="2012" name="Genome Biol.">
        <title>The genome of the polar eukaryotic microalga coccomyxa subellipsoidea reveals traits of cold adaptation.</title>
        <authorList>
            <person name="Blanc G."/>
            <person name="Agarkova I."/>
            <person name="Grimwood J."/>
            <person name="Kuo A."/>
            <person name="Brueggeman A."/>
            <person name="Dunigan D."/>
            <person name="Gurnon J."/>
            <person name="Ladunga I."/>
            <person name="Lindquist E."/>
            <person name="Lucas S."/>
            <person name="Pangilinan J."/>
            <person name="Proschold T."/>
            <person name="Salamov A."/>
            <person name="Schmutz J."/>
            <person name="Weeks D."/>
            <person name="Yamada T."/>
            <person name="Claverie J.M."/>
            <person name="Grigoriev I."/>
            <person name="Van Etten J."/>
            <person name="Lomsadze A."/>
            <person name="Borodovsky M."/>
        </authorList>
    </citation>
    <scope>NUCLEOTIDE SEQUENCE [LARGE SCALE GENOMIC DNA]</scope>
    <source>
        <strain evidence="1 2">C-169</strain>
    </source>
</reference>
<gene>
    <name evidence="1" type="ORF">COCSUDRAFT_34057</name>
</gene>
<dbReference type="Proteomes" id="UP000007264">
    <property type="component" value="Unassembled WGS sequence"/>
</dbReference>
<name>I0YP45_COCSC</name>
<organism evidence="1 2">
    <name type="scientific">Coccomyxa subellipsoidea (strain C-169)</name>
    <name type="common">Green microalga</name>
    <dbReference type="NCBI Taxonomy" id="574566"/>
    <lineage>
        <taxon>Eukaryota</taxon>
        <taxon>Viridiplantae</taxon>
        <taxon>Chlorophyta</taxon>
        <taxon>core chlorophytes</taxon>
        <taxon>Trebouxiophyceae</taxon>
        <taxon>Trebouxiophyceae incertae sedis</taxon>
        <taxon>Coccomyxaceae</taxon>
        <taxon>Coccomyxa</taxon>
        <taxon>Coccomyxa subellipsoidea</taxon>
    </lineage>
</organism>